<protein>
    <submittedName>
        <fullName evidence="2">Uncharacterized protein</fullName>
    </submittedName>
</protein>
<name>A0ABR3ZVH4_9LECA</name>
<keyword evidence="1" id="KW-0732">Signal</keyword>
<feature type="signal peptide" evidence="1">
    <location>
        <begin position="1"/>
        <end position="20"/>
    </location>
</feature>
<comment type="caution">
    <text evidence="2">The sequence shown here is derived from an EMBL/GenBank/DDBJ whole genome shotgun (WGS) entry which is preliminary data.</text>
</comment>
<evidence type="ECO:0000313" key="3">
    <source>
        <dbReference type="Proteomes" id="UP001590950"/>
    </source>
</evidence>
<accession>A0ABR3ZVH4</accession>
<sequence length="462" mass="48590">MSSSTRLLLTASALLTLTIAFPQRTALTPTTTPSPPNCESSASEASYSSSCWNQLNIANYLTVWSKSTPTCKPNDPVNFACCHDSESWSSCFLRVSSGVGGSDCTKLGSPSCNYSTQIGPNAPSVVAPQMSYVLRNILAINAMFTAYYGGQAEGAIQSAAPAAGTTMGEIADSLDFNGNTSLNVVNVINALSMGLPFFGIPSMQDQSLSNALPLKQLGKTVAQSLQRTPSVSNAVINATQDPTNQTLSVRYMGQQLPTGRILLHIYNGLNAGLGLLMSDIPTFLSFTTSGAWSTPNLIKPTILTNSTPGIDLALLTFVTSETLAQNNFSITLLSASPENQHNTSSDISHAQDNKAIYWSHTTQRQYQLIYNGPETANGSTPNPYAVLKQIKANNWADLPVLFDGAYNCTLQGKAGGVIAHVGNNGTLDMSCLSALPVYIGAKDACPEGAVSVGGKCPFGIGG</sequence>
<dbReference type="Proteomes" id="UP001590950">
    <property type="component" value="Unassembled WGS sequence"/>
</dbReference>
<evidence type="ECO:0000313" key="2">
    <source>
        <dbReference type="EMBL" id="KAL2037303.1"/>
    </source>
</evidence>
<keyword evidence="3" id="KW-1185">Reference proteome</keyword>
<reference evidence="2 3" key="1">
    <citation type="submission" date="2024-09" db="EMBL/GenBank/DDBJ databases">
        <title>Rethinking Asexuality: The Enigmatic Case of Functional Sexual Genes in Lepraria (Stereocaulaceae).</title>
        <authorList>
            <person name="Doellman M."/>
            <person name="Sun Y."/>
            <person name="Barcenas-Pena A."/>
            <person name="Lumbsch H.T."/>
            <person name="Grewe F."/>
        </authorList>
    </citation>
    <scope>NUCLEOTIDE SEQUENCE [LARGE SCALE GENOMIC DNA]</scope>
    <source>
        <strain evidence="2 3">Mercado 3170</strain>
    </source>
</reference>
<evidence type="ECO:0000256" key="1">
    <source>
        <dbReference type="SAM" id="SignalP"/>
    </source>
</evidence>
<gene>
    <name evidence="2" type="ORF">N7G274_009992</name>
</gene>
<proteinExistence type="predicted"/>
<organism evidence="2 3">
    <name type="scientific">Stereocaulon virgatum</name>
    <dbReference type="NCBI Taxonomy" id="373712"/>
    <lineage>
        <taxon>Eukaryota</taxon>
        <taxon>Fungi</taxon>
        <taxon>Dikarya</taxon>
        <taxon>Ascomycota</taxon>
        <taxon>Pezizomycotina</taxon>
        <taxon>Lecanoromycetes</taxon>
        <taxon>OSLEUM clade</taxon>
        <taxon>Lecanoromycetidae</taxon>
        <taxon>Lecanorales</taxon>
        <taxon>Lecanorineae</taxon>
        <taxon>Stereocaulaceae</taxon>
        <taxon>Stereocaulon</taxon>
    </lineage>
</organism>
<feature type="chain" id="PRO_5046620901" evidence="1">
    <location>
        <begin position="21"/>
        <end position="462"/>
    </location>
</feature>
<dbReference type="EMBL" id="JBEFKJ010000042">
    <property type="protein sequence ID" value="KAL2037303.1"/>
    <property type="molecule type" value="Genomic_DNA"/>
</dbReference>